<evidence type="ECO:0000313" key="2">
    <source>
        <dbReference type="EMBL" id="KIO22369.1"/>
    </source>
</evidence>
<evidence type="ECO:0000259" key="1">
    <source>
        <dbReference type="Pfam" id="PF05699"/>
    </source>
</evidence>
<dbReference type="STRING" id="1051891.A0A0C3QCP2"/>
<dbReference type="Pfam" id="PF05699">
    <property type="entry name" value="Dimer_Tnp_hAT"/>
    <property type="match status" value="1"/>
</dbReference>
<dbReference type="SUPFAM" id="SSF53098">
    <property type="entry name" value="Ribonuclease H-like"/>
    <property type="match status" value="1"/>
</dbReference>
<dbReference type="GO" id="GO:0046983">
    <property type="term" value="F:protein dimerization activity"/>
    <property type="evidence" value="ECO:0007669"/>
    <property type="project" value="InterPro"/>
</dbReference>
<dbReference type="InterPro" id="IPR012337">
    <property type="entry name" value="RNaseH-like_sf"/>
</dbReference>
<dbReference type="AlphaFoldDB" id="A0A0C3QCP2"/>
<dbReference type="EMBL" id="KN823111">
    <property type="protein sequence ID" value="KIO22369.1"/>
    <property type="molecule type" value="Genomic_DNA"/>
</dbReference>
<name>A0A0C3QCP2_9AGAM</name>
<reference evidence="2 3" key="1">
    <citation type="submission" date="2014-04" db="EMBL/GenBank/DDBJ databases">
        <authorList>
            <consortium name="DOE Joint Genome Institute"/>
            <person name="Kuo A."/>
            <person name="Girlanda M."/>
            <person name="Perotto S."/>
            <person name="Kohler A."/>
            <person name="Nagy L.G."/>
            <person name="Floudas D."/>
            <person name="Copeland A."/>
            <person name="Barry K.W."/>
            <person name="Cichocki N."/>
            <person name="Veneault-Fourrey C."/>
            <person name="LaButti K."/>
            <person name="Lindquist E.A."/>
            <person name="Lipzen A."/>
            <person name="Lundell T."/>
            <person name="Morin E."/>
            <person name="Murat C."/>
            <person name="Sun H."/>
            <person name="Tunlid A."/>
            <person name="Henrissat B."/>
            <person name="Grigoriev I.V."/>
            <person name="Hibbett D.S."/>
            <person name="Martin F."/>
            <person name="Nordberg H.P."/>
            <person name="Cantor M.N."/>
            <person name="Hua S.X."/>
        </authorList>
    </citation>
    <scope>NUCLEOTIDE SEQUENCE [LARGE SCALE GENOMIC DNA]</scope>
    <source>
        <strain evidence="2 3">MUT 4182</strain>
    </source>
</reference>
<dbReference type="Proteomes" id="UP000054248">
    <property type="component" value="Unassembled WGS sequence"/>
</dbReference>
<organism evidence="2 3">
    <name type="scientific">Tulasnella calospora MUT 4182</name>
    <dbReference type="NCBI Taxonomy" id="1051891"/>
    <lineage>
        <taxon>Eukaryota</taxon>
        <taxon>Fungi</taxon>
        <taxon>Dikarya</taxon>
        <taxon>Basidiomycota</taxon>
        <taxon>Agaricomycotina</taxon>
        <taxon>Agaricomycetes</taxon>
        <taxon>Cantharellales</taxon>
        <taxon>Tulasnellaceae</taxon>
        <taxon>Tulasnella</taxon>
    </lineage>
</organism>
<dbReference type="HOGENOM" id="CLU_009123_15_1_1"/>
<keyword evidence="3" id="KW-1185">Reference proteome</keyword>
<protein>
    <recommendedName>
        <fullName evidence="1">HAT C-terminal dimerisation domain-containing protein</fullName>
    </recommendedName>
</protein>
<gene>
    <name evidence="2" type="ORF">M407DRAFT_118902</name>
</gene>
<reference evidence="3" key="2">
    <citation type="submission" date="2015-01" db="EMBL/GenBank/DDBJ databases">
        <title>Evolutionary Origins and Diversification of the Mycorrhizal Mutualists.</title>
        <authorList>
            <consortium name="DOE Joint Genome Institute"/>
            <consortium name="Mycorrhizal Genomics Consortium"/>
            <person name="Kohler A."/>
            <person name="Kuo A."/>
            <person name="Nagy L.G."/>
            <person name="Floudas D."/>
            <person name="Copeland A."/>
            <person name="Barry K.W."/>
            <person name="Cichocki N."/>
            <person name="Veneault-Fourrey C."/>
            <person name="LaButti K."/>
            <person name="Lindquist E.A."/>
            <person name="Lipzen A."/>
            <person name="Lundell T."/>
            <person name="Morin E."/>
            <person name="Murat C."/>
            <person name="Riley R."/>
            <person name="Ohm R."/>
            <person name="Sun H."/>
            <person name="Tunlid A."/>
            <person name="Henrissat B."/>
            <person name="Grigoriev I.V."/>
            <person name="Hibbett D.S."/>
            <person name="Martin F."/>
        </authorList>
    </citation>
    <scope>NUCLEOTIDE SEQUENCE [LARGE SCALE GENOMIC DNA]</scope>
    <source>
        <strain evidence="3">MUT 4182</strain>
    </source>
</reference>
<feature type="domain" description="HAT C-terminal dimerisation" evidence="1">
    <location>
        <begin position="1"/>
        <end position="45"/>
    </location>
</feature>
<dbReference type="OrthoDB" id="3270175at2759"/>
<dbReference type="InterPro" id="IPR008906">
    <property type="entry name" value="HATC_C_dom"/>
</dbReference>
<evidence type="ECO:0000313" key="3">
    <source>
        <dbReference type="Proteomes" id="UP000054248"/>
    </source>
</evidence>
<sequence>MVIDYLAIQGSATPVERIWSRAGETDTKRRNRLSPTRLEALQFLKAGYRRRREKRMTCHERTTIQRLLLIRIDNGIAEDDVLFDADLYFPEEDHLSERED</sequence>
<proteinExistence type="predicted"/>
<accession>A0A0C3QCP2</accession>